<dbReference type="HOGENOM" id="CLU_147162_7_0_10"/>
<dbReference type="OrthoDB" id="595476at2"/>
<accession>Q3APS2</accession>
<dbReference type="InterPro" id="IPR007712">
    <property type="entry name" value="RelE/ParE_toxin"/>
</dbReference>
<dbReference type="STRING" id="340177.Cag_1752"/>
<keyword evidence="1" id="KW-1277">Toxin-antitoxin system</keyword>
<dbReference type="AlphaFoldDB" id="Q3APS2"/>
<proteinExistence type="predicted"/>
<dbReference type="InterPro" id="IPR035093">
    <property type="entry name" value="RelE/ParE_toxin_dom_sf"/>
</dbReference>
<evidence type="ECO:0000256" key="1">
    <source>
        <dbReference type="ARBA" id="ARBA00022649"/>
    </source>
</evidence>
<protein>
    <recommendedName>
        <fullName evidence="3">Plasmid stabilization system</fullName>
    </recommendedName>
</protein>
<evidence type="ECO:0000313" key="2">
    <source>
        <dbReference type="EMBL" id="ABB29003.1"/>
    </source>
</evidence>
<name>Q3APS2_CHLCH</name>
<gene>
    <name evidence="2" type="ordered locus">Cag_1752</name>
</gene>
<sequence>MNIEVRYHKLAENELHDAAKYYESRCSGLGRAFLTEITQAINQISAFPESAPMILDIVRQKVIHRFPYSIMYVNDDDGVMILAIANHHRRPFYWGNRISNFHE</sequence>
<dbReference type="Pfam" id="PF05016">
    <property type="entry name" value="ParE_toxin"/>
    <property type="match status" value="1"/>
</dbReference>
<dbReference type="Gene3D" id="3.30.2310.20">
    <property type="entry name" value="RelE-like"/>
    <property type="match status" value="1"/>
</dbReference>
<dbReference type="KEGG" id="cch:Cag_1752"/>
<dbReference type="eggNOG" id="COG3668">
    <property type="taxonomic scope" value="Bacteria"/>
</dbReference>
<evidence type="ECO:0008006" key="3">
    <source>
        <dbReference type="Google" id="ProtNLM"/>
    </source>
</evidence>
<dbReference type="EMBL" id="CP000108">
    <property type="protein sequence ID" value="ABB29003.1"/>
    <property type="molecule type" value="Genomic_DNA"/>
</dbReference>
<organism evidence="2">
    <name type="scientific">Chlorobium chlorochromatii (strain CaD3)</name>
    <dbReference type="NCBI Taxonomy" id="340177"/>
    <lineage>
        <taxon>Bacteria</taxon>
        <taxon>Pseudomonadati</taxon>
        <taxon>Chlorobiota</taxon>
        <taxon>Chlorobiia</taxon>
        <taxon>Chlorobiales</taxon>
        <taxon>Chlorobiaceae</taxon>
        <taxon>Chlorobium/Pelodictyon group</taxon>
        <taxon>Chlorobium</taxon>
    </lineage>
</organism>
<reference evidence="2" key="1">
    <citation type="submission" date="2005-08" db="EMBL/GenBank/DDBJ databases">
        <title>Complete sequence of Chlorobium chlorochromatii CaD3.</title>
        <authorList>
            <person name="Copeland A."/>
            <person name="Lucas S."/>
            <person name="Lapidus A."/>
            <person name="Barry K."/>
            <person name="Detter J.C."/>
            <person name="Glavina T."/>
            <person name="Hammon N."/>
            <person name="Israni S."/>
            <person name="Pitluck S."/>
            <person name="Bryant D."/>
            <person name="Schmutz J."/>
            <person name="Larimer F."/>
            <person name="Land M."/>
            <person name="Kyrpides N."/>
            <person name="Ivanova N."/>
            <person name="Richardson P."/>
        </authorList>
    </citation>
    <scope>NUCLEOTIDE SEQUENCE [LARGE SCALE GENOMIC DNA]</scope>
    <source>
        <strain evidence="2">CaD3</strain>
    </source>
</reference>